<comment type="caution">
    <text evidence="1">The sequence shown here is derived from an EMBL/GenBank/DDBJ whole genome shotgun (WGS) entry which is preliminary data.</text>
</comment>
<dbReference type="OrthoDB" id="228844at2"/>
<dbReference type="Proteomes" id="UP000319143">
    <property type="component" value="Unassembled WGS sequence"/>
</dbReference>
<reference evidence="1 2" key="1">
    <citation type="submission" date="2019-02" db="EMBL/GenBank/DDBJ databases">
        <title>Deep-cultivation of Planctomycetes and their phenomic and genomic characterization uncovers novel biology.</title>
        <authorList>
            <person name="Wiegand S."/>
            <person name="Jogler M."/>
            <person name="Boedeker C."/>
            <person name="Pinto D."/>
            <person name="Vollmers J."/>
            <person name="Rivas-Marin E."/>
            <person name="Kohn T."/>
            <person name="Peeters S.H."/>
            <person name="Heuer A."/>
            <person name="Rast P."/>
            <person name="Oberbeckmann S."/>
            <person name="Bunk B."/>
            <person name="Jeske O."/>
            <person name="Meyerdierks A."/>
            <person name="Storesund J.E."/>
            <person name="Kallscheuer N."/>
            <person name="Luecker S."/>
            <person name="Lage O.M."/>
            <person name="Pohl T."/>
            <person name="Merkel B.J."/>
            <person name="Hornburger P."/>
            <person name="Mueller R.-W."/>
            <person name="Bruemmer F."/>
            <person name="Labrenz M."/>
            <person name="Spormann A.M."/>
            <person name="Op Den Camp H."/>
            <person name="Overmann J."/>
            <person name="Amann R."/>
            <person name="Jetten M.S.M."/>
            <person name="Mascher T."/>
            <person name="Medema M.H."/>
            <person name="Devos D.P."/>
            <person name="Kaster A.-K."/>
            <person name="Ovreas L."/>
            <person name="Rohde M."/>
            <person name="Galperin M.Y."/>
            <person name="Jogler C."/>
        </authorList>
    </citation>
    <scope>NUCLEOTIDE SEQUENCE [LARGE SCALE GENOMIC DNA]</scope>
    <source>
        <strain evidence="1 2">Poly41</strain>
    </source>
</reference>
<dbReference type="RefSeq" id="WP_146525566.1">
    <property type="nucleotide sequence ID" value="NZ_SJPV01000002.1"/>
</dbReference>
<keyword evidence="2" id="KW-1185">Reference proteome</keyword>
<proteinExistence type="predicted"/>
<evidence type="ECO:0000313" key="2">
    <source>
        <dbReference type="Proteomes" id="UP000319143"/>
    </source>
</evidence>
<evidence type="ECO:0008006" key="3">
    <source>
        <dbReference type="Google" id="ProtNLM"/>
    </source>
</evidence>
<dbReference type="Gene3D" id="3.80.10.10">
    <property type="entry name" value="Ribonuclease Inhibitor"/>
    <property type="match status" value="1"/>
</dbReference>
<gene>
    <name evidence="1" type="ORF">Poly41_19090</name>
</gene>
<dbReference type="EMBL" id="SJPV01000002">
    <property type="protein sequence ID" value="TWU41072.1"/>
    <property type="molecule type" value="Genomic_DNA"/>
</dbReference>
<sequence length="582" mass="64795">MAHSAYRIVVVLHAIALVVGTGTTDGADRSTFAVSMPADASGHVIAGDVLFADAKTSDPSWHAYVELWRAHAEDPSAPSIRRFLGLPLSGKVEGKISPGRSAPAFLRFARGSYQQMETPHFQIMTRASPQQTGRVAEDLEQCYWVWTQMFFPLWEDSVQVASAFSQWSPDEDVAEFLAARTNRLRPRRKMRVVLLRDANEYVRALADRFPGIQRSTGFYDDANRTMFLYAGAENPLGQRSIADTAAIRDAEATRRHELTHQLFREATPQPRRRSFTAAADRFPGEESGFWLIEGIAGYFESMVLTDRVATLGGWDASRLQYSRFRTLVGGDFMPLSELRPEGRVAAQQRADLARWYAHAIALTHLLVDGDRDPGDRRWVFNQLARLYAIDLPFADSPAPEPTAAEMRAFLSVSDVDLLENPAIQPLARLCLAGCEVTEEGLRSIPPQTTLDWLDLSRIPVTSDEVKRLVADPGSLAQISLEATSVDDGIAAWIARAKMLRELDLSFTYAGDLVVNVLRDKHQLDTLWLTGTQVSDAAMPVIESLEALEAVDLQRTKVTESAATRFQLARPKVKWNPLELRGE</sequence>
<dbReference type="AlphaFoldDB" id="A0A5C6DWR6"/>
<dbReference type="SUPFAM" id="SSF52047">
    <property type="entry name" value="RNI-like"/>
    <property type="match status" value="1"/>
</dbReference>
<evidence type="ECO:0000313" key="1">
    <source>
        <dbReference type="EMBL" id="TWU41072.1"/>
    </source>
</evidence>
<accession>A0A5C6DWR6</accession>
<protein>
    <recommendedName>
        <fullName evidence="3">Leucine Rich repeats (2 copies)</fullName>
    </recommendedName>
</protein>
<organism evidence="1 2">
    <name type="scientific">Novipirellula artificiosorum</name>
    <dbReference type="NCBI Taxonomy" id="2528016"/>
    <lineage>
        <taxon>Bacteria</taxon>
        <taxon>Pseudomonadati</taxon>
        <taxon>Planctomycetota</taxon>
        <taxon>Planctomycetia</taxon>
        <taxon>Pirellulales</taxon>
        <taxon>Pirellulaceae</taxon>
        <taxon>Novipirellula</taxon>
    </lineage>
</organism>
<dbReference type="InterPro" id="IPR032675">
    <property type="entry name" value="LRR_dom_sf"/>
</dbReference>
<name>A0A5C6DWR6_9BACT</name>